<gene>
    <name evidence="2" type="ORF">OCTVUL_1B022701</name>
</gene>
<keyword evidence="1" id="KW-0732">Signal</keyword>
<name>A0AA36AIJ2_OCTVU</name>
<evidence type="ECO:0000313" key="3">
    <source>
        <dbReference type="Proteomes" id="UP001162480"/>
    </source>
</evidence>
<evidence type="ECO:0000313" key="2">
    <source>
        <dbReference type="EMBL" id="CAI9715217.1"/>
    </source>
</evidence>
<organism evidence="2 3">
    <name type="scientific">Octopus vulgaris</name>
    <name type="common">Common octopus</name>
    <dbReference type="NCBI Taxonomy" id="6645"/>
    <lineage>
        <taxon>Eukaryota</taxon>
        <taxon>Metazoa</taxon>
        <taxon>Spiralia</taxon>
        <taxon>Lophotrochozoa</taxon>
        <taxon>Mollusca</taxon>
        <taxon>Cephalopoda</taxon>
        <taxon>Coleoidea</taxon>
        <taxon>Octopodiformes</taxon>
        <taxon>Octopoda</taxon>
        <taxon>Incirrata</taxon>
        <taxon>Octopodidae</taxon>
        <taxon>Octopus</taxon>
    </lineage>
</organism>
<keyword evidence="3" id="KW-1185">Reference proteome</keyword>
<dbReference type="Proteomes" id="UP001162480">
    <property type="component" value="Chromosome 1"/>
</dbReference>
<dbReference type="EMBL" id="OX597814">
    <property type="protein sequence ID" value="CAI9715217.1"/>
    <property type="molecule type" value="Genomic_DNA"/>
</dbReference>
<sequence>MLSPLHVLSVLHLVAAAVADIIVGVGAAGVGIAGGGSGVGNAITTAAGDGTGLVSAAIIGAVRAAIGKASVDGNAADIVSNAAVRGWGLGGNYLKFC</sequence>
<feature type="signal peptide" evidence="1">
    <location>
        <begin position="1"/>
        <end position="19"/>
    </location>
</feature>
<proteinExistence type="predicted"/>
<evidence type="ECO:0000256" key="1">
    <source>
        <dbReference type="SAM" id="SignalP"/>
    </source>
</evidence>
<dbReference type="AlphaFoldDB" id="A0AA36AIJ2"/>
<accession>A0AA36AIJ2</accession>
<reference evidence="2" key="1">
    <citation type="submission" date="2023-08" db="EMBL/GenBank/DDBJ databases">
        <authorList>
            <person name="Alioto T."/>
            <person name="Alioto T."/>
            <person name="Gomez Garrido J."/>
        </authorList>
    </citation>
    <scope>NUCLEOTIDE SEQUENCE</scope>
</reference>
<protein>
    <submittedName>
        <fullName evidence="2">Uncharacterized protein</fullName>
    </submittedName>
</protein>
<feature type="chain" id="PRO_5041422615" evidence="1">
    <location>
        <begin position="20"/>
        <end position="97"/>
    </location>
</feature>